<feature type="region of interest" description="Disordered" evidence="1">
    <location>
        <begin position="122"/>
        <end position="143"/>
    </location>
</feature>
<dbReference type="EMBL" id="CAXITT010000225">
    <property type="protein sequence ID" value="CAL1536263.1"/>
    <property type="molecule type" value="Genomic_DNA"/>
</dbReference>
<name>A0AAV2HVC8_LYMST</name>
<organism evidence="2 3">
    <name type="scientific">Lymnaea stagnalis</name>
    <name type="common">Great pond snail</name>
    <name type="synonym">Helix stagnalis</name>
    <dbReference type="NCBI Taxonomy" id="6523"/>
    <lineage>
        <taxon>Eukaryota</taxon>
        <taxon>Metazoa</taxon>
        <taxon>Spiralia</taxon>
        <taxon>Lophotrochozoa</taxon>
        <taxon>Mollusca</taxon>
        <taxon>Gastropoda</taxon>
        <taxon>Heterobranchia</taxon>
        <taxon>Euthyneura</taxon>
        <taxon>Panpulmonata</taxon>
        <taxon>Hygrophila</taxon>
        <taxon>Lymnaeoidea</taxon>
        <taxon>Lymnaeidae</taxon>
        <taxon>Lymnaea</taxon>
    </lineage>
</organism>
<comment type="caution">
    <text evidence="2">The sequence shown here is derived from an EMBL/GenBank/DDBJ whole genome shotgun (WGS) entry which is preliminary data.</text>
</comment>
<proteinExistence type="predicted"/>
<evidence type="ECO:0000256" key="1">
    <source>
        <dbReference type="SAM" id="MobiDB-lite"/>
    </source>
</evidence>
<feature type="compositionally biased region" description="Polar residues" evidence="1">
    <location>
        <begin position="11"/>
        <end position="20"/>
    </location>
</feature>
<gene>
    <name evidence="2" type="ORF">GSLYS_00010176001</name>
</gene>
<feature type="non-terminal residue" evidence="2">
    <location>
        <position position="143"/>
    </location>
</feature>
<evidence type="ECO:0000313" key="3">
    <source>
        <dbReference type="Proteomes" id="UP001497497"/>
    </source>
</evidence>
<dbReference type="AlphaFoldDB" id="A0AAV2HVC8"/>
<feature type="compositionally biased region" description="Basic and acidic residues" evidence="1">
    <location>
        <begin position="55"/>
        <end position="68"/>
    </location>
</feature>
<feature type="region of interest" description="Disordered" evidence="1">
    <location>
        <begin position="1"/>
        <end position="68"/>
    </location>
</feature>
<feature type="non-terminal residue" evidence="2">
    <location>
        <position position="1"/>
    </location>
</feature>
<protein>
    <submittedName>
        <fullName evidence="2">Uncharacterized protein</fullName>
    </submittedName>
</protein>
<sequence length="143" mass="15708">TGQPSVIVPNLGSNFDSSCPSLEAGNDEDIRREGNNSKKQSLSPDSKVISVQEKPIPDSSREEDVVDSHHKVFRGTTLEHSSSMATDRSLHERFAQTADLSLHDPLRDIHLSADVEMQPMEVSDAHNLNLPVGQGRQRTPVTD</sequence>
<evidence type="ECO:0000313" key="2">
    <source>
        <dbReference type="EMBL" id="CAL1536263.1"/>
    </source>
</evidence>
<reference evidence="2 3" key="1">
    <citation type="submission" date="2024-04" db="EMBL/GenBank/DDBJ databases">
        <authorList>
            <consortium name="Genoscope - CEA"/>
            <person name="William W."/>
        </authorList>
    </citation>
    <scope>NUCLEOTIDE SEQUENCE [LARGE SCALE GENOMIC DNA]</scope>
</reference>
<keyword evidence="3" id="KW-1185">Reference proteome</keyword>
<accession>A0AAV2HVC8</accession>
<dbReference type="Proteomes" id="UP001497497">
    <property type="component" value="Unassembled WGS sequence"/>
</dbReference>